<protein>
    <submittedName>
        <fullName evidence="1">Uncharacterized protein</fullName>
    </submittedName>
</protein>
<comment type="caution">
    <text evidence="1">The sequence shown here is derived from an EMBL/GenBank/DDBJ whole genome shotgun (WGS) entry which is preliminary data.</text>
</comment>
<evidence type="ECO:0000313" key="1">
    <source>
        <dbReference type="EMBL" id="OQR95775.1"/>
    </source>
</evidence>
<organism evidence="1 2">
    <name type="scientific">Thraustotheca clavata</name>
    <dbReference type="NCBI Taxonomy" id="74557"/>
    <lineage>
        <taxon>Eukaryota</taxon>
        <taxon>Sar</taxon>
        <taxon>Stramenopiles</taxon>
        <taxon>Oomycota</taxon>
        <taxon>Saprolegniomycetes</taxon>
        <taxon>Saprolegniales</taxon>
        <taxon>Achlyaceae</taxon>
        <taxon>Thraustotheca</taxon>
    </lineage>
</organism>
<dbReference type="EMBL" id="JNBS01002038">
    <property type="protein sequence ID" value="OQR95775.1"/>
    <property type="molecule type" value="Genomic_DNA"/>
</dbReference>
<accession>A0A1V9ZCP7</accession>
<dbReference type="Proteomes" id="UP000243217">
    <property type="component" value="Unassembled WGS sequence"/>
</dbReference>
<gene>
    <name evidence="1" type="ORF">THRCLA_07580</name>
</gene>
<feature type="non-terminal residue" evidence="1">
    <location>
        <position position="1"/>
    </location>
</feature>
<dbReference type="OrthoDB" id="68511at2759"/>
<evidence type="ECO:0000313" key="2">
    <source>
        <dbReference type="Proteomes" id="UP000243217"/>
    </source>
</evidence>
<name>A0A1V9ZCP7_9STRA</name>
<dbReference type="AlphaFoldDB" id="A0A1V9ZCP7"/>
<keyword evidence="2" id="KW-1185">Reference proteome</keyword>
<reference evidence="1 2" key="1">
    <citation type="journal article" date="2014" name="Genome Biol. Evol.">
        <title>The secreted proteins of Achlya hypogyna and Thraustotheca clavata identify the ancestral oomycete secretome and reveal gene acquisitions by horizontal gene transfer.</title>
        <authorList>
            <person name="Misner I."/>
            <person name="Blouin N."/>
            <person name="Leonard G."/>
            <person name="Richards T.A."/>
            <person name="Lane C.E."/>
        </authorList>
    </citation>
    <scope>NUCLEOTIDE SEQUENCE [LARGE SCALE GENOMIC DNA]</scope>
    <source>
        <strain evidence="1 2">ATCC 34112</strain>
    </source>
</reference>
<proteinExistence type="predicted"/>
<sequence>VLEHAIVAHADACHDDSTIDTQLQFTLSLYKLLQLNYRRRRKLFSFSLEQLEYLLGHSLRYTHAGGATTLLGALTLVSLNSLHLILCVLNTISDDISPIFATAEAYQQKEMLAHIASLGKQITPILLANIELQQKVTTSTSVLLNALNSSTTSEKLQIKPISAAQTNAHRFERFKVAPTSASQVAEYYQQSRSLHSDLESLPDIEARYYTLVLGILEGLLQVRQTQKPSSQQLAETTASLMFVAGSGHAVLANELIALVHMALGTDLEAVASYLSSIPRTPIIQEVAAKTSIEQLHESALNHLILWWPSPWFNSAPNFQSHIHATIEWRSPQEPLTGAAGWPCDIPLTLRAKNIKDPNSLIIQVHMPHQDPSYMEVTPRDLTWVHPNLCQASLDLTVIPTLVGLVHVEVVVCLRCGSSALQPIGLTASIPVTISRP</sequence>